<reference evidence="11 12" key="1">
    <citation type="submission" date="2023-03" db="EMBL/GenBank/DDBJ databases">
        <title>Mating type loci evolution in Malassezia.</title>
        <authorList>
            <person name="Coelho M.A."/>
        </authorList>
    </citation>
    <scope>NUCLEOTIDE SEQUENCE [LARGE SCALE GENOMIC DNA]</scope>
    <source>
        <strain evidence="11 12">CBS 13387</strain>
    </source>
</reference>
<proteinExistence type="inferred from homology"/>
<keyword evidence="8" id="KW-1133">Transmembrane helix</keyword>
<evidence type="ECO:0000256" key="2">
    <source>
        <dbReference type="ARBA" id="ARBA00008767"/>
    </source>
</evidence>
<evidence type="ECO:0000256" key="3">
    <source>
        <dbReference type="ARBA" id="ARBA00017307"/>
    </source>
</evidence>
<keyword evidence="8" id="KW-0472">Membrane</keyword>
<feature type="region of interest" description="Disordered" evidence="7">
    <location>
        <begin position="115"/>
        <end position="143"/>
    </location>
</feature>
<feature type="transmembrane region" description="Helical" evidence="8">
    <location>
        <begin position="502"/>
        <end position="524"/>
    </location>
</feature>
<dbReference type="CDD" id="cd08049">
    <property type="entry name" value="TAF8"/>
    <property type="match status" value="1"/>
</dbReference>
<dbReference type="GO" id="GO:0046982">
    <property type="term" value="F:protein heterodimerization activity"/>
    <property type="evidence" value="ECO:0007669"/>
    <property type="project" value="InterPro"/>
</dbReference>
<feature type="compositionally biased region" description="Basic and acidic residues" evidence="7">
    <location>
        <begin position="115"/>
        <end position="125"/>
    </location>
</feature>
<protein>
    <recommendedName>
        <fullName evidence="3">Transcription initiation factor TFIID subunit 8</fullName>
    </recommendedName>
</protein>
<dbReference type="AlphaFoldDB" id="A0AAJ5YZD3"/>
<name>A0AAJ5YZD3_9BASI</name>
<sequence>MVGVSTYVPPTAARADVLEQDAHAAVSKLIAHMAQDAGFEGTLRRALDRFEGLVDMFVMTLLYNCMQYNQLVNRNYPTIHDVMDTLEGLGISLEELGAFANRLRGQTEQRRRMHVAEPKRGHEVWESPSSSFLPSDGEGDESENQATTWATLMHDIVPDHLPPEPPRHCWMFTPVYATEMLSDMPALQLVNRKLDNARLVESSLRKLIKHTDAAAPPKLWTPPDPTHSENTNALPKVQPVQAVGDDSIMSVDEPDAPVHDMPLTTTPNHPSSPPLPKGFMNPLDTGGSMLGQYPDRPYEGEPLNVIISNTSSPDVLKPEGFLIWATALGFGVSCLGQGDSQTVMYANLGDWNRNVKQGSESGLNGVLRWNYGFPDVGTCKESIVGGNHFRWFQQRLHKDRSIFIAASLEQSLENLHNIERDGYNRGRDDVIERATNPDGIEWEGNKFRATVQWIDSGILMNATSSNISHPEMAAKGQPVVDGRVAVLYIQTIARSDGEPPNAATHAIVPITALWGVLLGMMLILSM</sequence>
<dbReference type="InterPro" id="IPR037818">
    <property type="entry name" value="TAF8"/>
</dbReference>
<keyword evidence="4" id="KW-0805">Transcription regulation</keyword>
<dbReference type="Pfam" id="PF07524">
    <property type="entry name" value="Bromo_TP"/>
    <property type="match status" value="1"/>
</dbReference>
<dbReference type="PANTHER" id="PTHR46469:SF1">
    <property type="entry name" value="TRANSCRIPTION INITIATION FACTOR TFIID SUBUNIT 8"/>
    <property type="match status" value="1"/>
</dbReference>
<evidence type="ECO:0000256" key="4">
    <source>
        <dbReference type="ARBA" id="ARBA00023015"/>
    </source>
</evidence>
<dbReference type="PANTHER" id="PTHR46469">
    <property type="entry name" value="TRANSCRIPTION INITIATION FACTOR TFIID SUBUNIT 8"/>
    <property type="match status" value="1"/>
</dbReference>
<keyword evidence="6" id="KW-0539">Nucleus</keyword>
<dbReference type="Gene3D" id="1.10.20.10">
    <property type="entry name" value="Histone, subunit A"/>
    <property type="match status" value="1"/>
</dbReference>
<evidence type="ECO:0000259" key="9">
    <source>
        <dbReference type="Pfam" id="PF07524"/>
    </source>
</evidence>
<dbReference type="GO" id="GO:0006367">
    <property type="term" value="P:transcription initiation at RNA polymerase II promoter"/>
    <property type="evidence" value="ECO:0007669"/>
    <property type="project" value="TreeGrafter"/>
</dbReference>
<evidence type="ECO:0000313" key="12">
    <source>
        <dbReference type="Proteomes" id="UP001217582"/>
    </source>
</evidence>
<evidence type="ECO:0000256" key="6">
    <source>
        <dbReference type="ARBA" id="ARBA00023242"/>
    </source>
</evidence>
<accession>A0AAJ5YZD3</accession>
<dbReference type="Pfam" id="PF10406">
    <property type="entry name" value="TAF8_C"/>
    <property type="match status" value="1"/>
</dbReference>
<feature type="domain" description="Bromodomain associated" evidence="9">
    <location>
        <begin position="22"/>
        <end position="93"/>
    </location>
</feature>
<dbReference type="InterPro" id="IPR009072">
    <property type="entry name" value="Histone-fold"/>
</dbReference>
<evidence type="ECO:0000313" key="11">
    <source>
        <dbReference type="EMBL" id="WFD16020.1"/>
    </source>
</evidence>
<feature type="domain" description="Transcription factor TFIID subunit 8 C-terminal" evidence="10">
    <location>
        <begin position="157"/>
        <end position="207"/>
    </location>
</feature>
<keyword evidence="8" id="KW-0812">Transmembrane</keyword>
<dbReference type="Proteomes" id="UP001217582">
    <property type="component" value="Chromosome 3"/>
</dbReference>
<comment type="subcellular location">
    <subcellularLocation>
        <location evidence="1">Nucleus</location>
    </subcellularLocation>
</comment>
<gene>
    <name evidence="11" type="ORF">MARU1_002054</name>
</gene>
<dbReference type="CDD" id="cd00076">
    <property type="entry name" value="HFD_SF"/>
    <property type="match status" value="1"/>
</dbReference>
<organism evidence="11 12">
    <name type="scientific">Malassezia arunalokei</name>
    <dbReference type="NCBI Taxonomy" id="1514897"/>
    <lineage>
        <taxon>Eukaryota</taxon>
        <taxon>Fungi</taxon>
        <taxon>Dikarya</taxon>
        <taxon>Basidiomycota</taxon>
        <taxon>Ustilaginomycotina</taxon>
        <taxon>Malasseziomycetes</taxon>
        <taxon>Malasseziales</taxon>
        <taxon>Malasseziaceae</taxon>
        <taxon>Malassezia</taxon>
    </lineage>
</organism>
<keyword evidence="5" id="KW-0804">Transcription</keyword>
<evidence type="ECO:0000256" key="1">
    <source>
        <dbReference type="ARBA" id="ARBA00004123"/>
    </source>
</evidence>
<evidence type="ECO:0000256" key="7">
    <source>
        <dbReference type="SAM" id="MobiDB-lite"/>
    </source>
</evidence>
<evidence type="ECO:0000259" key="10">
    <source>
        <dbReference type="Pfam" id="PF10406"/>
    </source>
</evidence>
<dbReference type="EMBL" id="CP119918">
    <property type="protein sequence ID" value="WFD16020.1"/>
    <property type="molecule type" value="Genomic_DNA"/>
</dbReference>
<keyword evidence="12" id="KW-1185">Reference proteome</keyword>
<dbReference type="GO" id="GO:0005669">
    <property type="term" value="C:transcription factor TFIID complex"/>
    <property type="evidence" value="ECO:0007669"/>
    <property type="project" value="InterPro"/>
</dbReference>
<dbReference type="InterPro" id="IPR019473">
    <property type="entry name" value="TFIID_su8_C"/>
</dbReference>
<feature type="region of interest" description="Disordered" evidence="7">
    <location>
        <begin position="215"/>
        <end position="238"/>
    </location>
</feature>
<evidence type="ECO:0000256" key="8">
    <source>
        <dbReference type="SAM" id="Phobius"/>
    </source>
</evidence>
<comment type="similarity">
    <text evidence="2">Belongs to the TAF8 family.</text>
</comment>
<dbReference type="InterPro" id="IPR006565">
    <property type="entry name" value="BTP"/>
</dbReference>
<evidence type="ECO:0000256" key="5">
    <source>
        <dbReference type="ARBA" id="ARBA00023163"/>
    </source>
</evidence>